<organism evidence="1 2">
    <name type="scientific">Nonomuraea zeae</name>
    <dbReference type="NCBI Taxonomy" id="1642303"/>
    <lineage>
        <taxon>Bacteria</taxon>
        <taxon>Bacillati</taxon>
        <taxon>Actinomycetota</taxon>
        <taxon>Actinomycetes</taxon>
        <taxon>Streptosporangiales</taxon>
        <taxon>Streptosporangiaceae</taxon>
        <taxon>Nonomuraea</taxon>
    </lineage>
</organism>
<protein>
    <recommendedName>
        <fullName evidence="3">Type II toxin-antitoxin system VapC family toxin</fullName>
    </recommendedName>
</protein>
<comment type="caution">
    <text evidence="1">The sequence shown here is derived from an EMBL/GenBank/DDBJ whole genome shotgun (WGS) entry which is preliminary data.</text>
</comment>
<sequence length="139" mass="14662">MTLPPLILDTGVLVELARGDLNLMEMVARWDEQGQPMVMSVVAVAAAARDSGSKEAADLLLGIATMAQITVAGLREPEHGITLASVLSRTGLDWGDAHVAALADTSVCPILTLEGSHWSAAVRAFEEPLHVIEISDPPE</sequence>
<evidence type="ECO:0008006" key="3">
    <source>
        <dbReference type="Google" id="ProtNLM"/>
    </source>
</evidence>
<dbReference type="InterPro" id="IPR029060">
    <property type="entry name" value="PIN-like_dom_sf"/>
</dbReference>
<name>A0A5S4HDI7_9ACTN</name>
<dbReference type="EMBL" id="VCKX01000020">
    <property type="protein sequence ID" value="TMR36970.1"/>
    <property type="molecule type" value="Genomic_DNA"/>
</dbReference>
<evidence type="ECO:0000313" key="1">
    <source>
        <dbReference type="EMBL" id="TMR36970.1"/>
    </source>
</evidence>
<dbReference type="AlphaFoldDB" id="A0A5S4HDI7"/>
<dbReference type="SUPFAM" id="SSF88723">
    <property type="entry name" value="PIN domain-like"/>
    <property type="match status" value="1"/>
</dbReference>
<dbReference type="Gene3D" id="3.40.50.1010">
    <property type="entry name" value="5'-nuclease"/>
    <property type="match status" value="1"/>
</dbReference>
<reference evidence="1 2" key="1">
    <citation type="submission" date="2019-05" db="EMBL/GenBank/DDBJ databases">
        <title>Draft genome sequence of Nonomuraea zeae DSM 100528.</title>
        <authorList>
            <person name="Saricaoglu S."/>
            <person name="Isik K."/>
        </authorList>
    </citation>
    <scope>NUCLEOTIDE SEQUENCE [LARGE SCALE GENOMIC DNA]</scope>
    <source>
        <strain evidence="1 2">DSM 100528</strain>
    </source>
</reference>
<dbReference type="Proteomes" id="UP000306628">
    <property type="component" value="Unassembled WGS sequence"/>
</dbReference>
<gene>
    <name evidence="1" type="ORF">ETD85_09475</name>
</gene>
<keyword evidence="2" id="KW-1185">Reference proteome</keyword>
<evidence type="ECO:0000313" key="2">
    <source>
        <dbReference type="Proteomes" id="UP000306628"/>
    </source>
</evidence>
<dbReference type="OrthoDB" id="3535795at2"/>
<accession>A0A5S4HDI7</accession>
<dbReference type="RefSeq" id="WP_138689250.1">
    <property type="nucleotide sequence ID" value="NZ_JBHSAZ010000044.1"/>
</dbReference>
<proteinExistence type="predicted"/>